<keyword evidence="3" id="KW-0677">Repeat</keyword>
<dbReference type="EMBL" id="GADI01002052">
    <property type="protein sequence ID" value="JAA71756.1"/>
    <property type="molecule type" value="mRNA"/>
</dbReference>
<sequence>MPKEDAPGAQAPVQLLPLLQRRKGQRSQARKDSHGAEALRLRHMRQGLYSAEPAGQAPESGCTKGPSVGSGSRTWRHKSTHTEERFHVCAECGASFTQRGDMIRHARAHSGDRVYLWHPCGHRSADSRHLKKHVIAVHSKEYPCTCECCGKGFMALSATQFRSTPSWTTRAETFLCASLTYLPVFEGAVA</sequence>
<evidence type="ECO:0000256" key="2">
    <source>
        <dbReference type="ARBA" id="ARBA00022723"/>
    </source>
</evidence>
<evidence type="ECO:0000259" key="9">
    <source>
        <dbReference type="PROSITE" id="PS50157"/>
    </source>
</evidence>
<evidence type="ECO:0000256" key="3">
    <source>
        <dbReference type="ARBA" id="ARBA00022737"/>
    </source>
</evidence>
<evidence type="ECO:0000313" key="10">
    <source>
        <dbReference type="EMBL" id="JAA71756.1"/>
    </source>
</evidence>
<feature type="region of interest" description="Disordered" evidence="8">
    <location>
        <begin position="51"/>
        <end position="79"/>
    </location>
</feature>
<dbReference type="FunFam" id="3.30.160.60:FF:002343">
    <property type="entry name" value="Zinc finger protein 33A"/>
    <property type="match status" value="1"/>
</dbReference>
<dbReference type="GO" id="GO:0000981">
    <property type="term" value="F:DNA-binding transcription factor activity, RNA polymerase II-specific"/>
    <property type="evidence" value="ECO:0007669"/>
    <property type="project" value="TreeGrafter"/>
</dbReference>
<dbReference type="SMART" id="SM00355">
    <property type="entry name" value="ZnF_C2H2"/>
    <property type="match status" value="2"/>
</dbReference>
<evidence type="ECO:0000256" key="7">
    <source>
        <dbReference type="PROSITE-ProRule" id="PRU00042"/>
    </source>
</evidence>
<dbReference type="GO" id="GO:0005634">
    <property type="term" value="C:nucleus"/>
    <property type="evidence" value="ECO:0007669"/>
    <property type="project" value="UniProtKB-SubCell"/>
</dbReference>
<feature type="compositionally biased region" description="Basic and acidic residues" evidence="8">
    <location>
        <begin position="29"/>
        <end position="38"/>
    </location>
</feature>
<dbReference type="PANTHER" id="PTHR24394:SF44">
    <property type="entry name" value="ZINC FINGER PROTEIN 271-LIKE"/>
    <property type="match status" value="1"/>
</dbReference>
<organism evidence="10">
    <name type="scientific">Ixodes ricinus</name>
    <name type="common">Common tick</name>
    <name type="synonym">Acarus ricinus</name>
    <dbReference type="NCBI Taxonomy" id="34613"/>
    <lineage>
        <taxon>Eukaryota</taxon>
        <taxon>Metazoa</taxon>
        <taxon>Ecdysozoa</taxon>
        <taxon>Arthropoda</taxon>
        <taxon>Chelicerata</taxon>
        <taxon>Arachnida</taxon>
        <taxon>Acari</taxon>
        <taxon>Parasitiformes</taxon>
        <taxon>Ixodida</taxon>
        <taxon>Ixodoidea</taxon>
        <taxon>Ixodidae</taxon>
        <taxon>Ixodinae</taxon>
        <taxon>Ixodes</taxon>
    </lineage>
</organism>
<protein>
    <recommendedName>
        <fullName evidence="9">C2H2-type domain-containing protein</fullName>
    </recommendedName>
</protein>
<dbReference type="InterPro" id="IPR036236">
    <property type="entry name" value="Znf_C2H2_sf"/>
</dbReference>
<evidence type="ECO:0000256" key="6">
    <source>
        <dbReference type="ARBA" id="ARBA00023242"/>
    </source>
</evidence>
<evidence type="ECO:0000256" key="4">
    <source>
        <dbReference type="ARBA" id="ARBA00022771"/>
    </source>
</evidence>
<proteinExistence type="evidence at transcript level"/>
<feature type="domain" description="C2H2-type" evidence="9">
    <location>
        <begin position="87"/>
        <end position="114"/>
    </location>
</feature>
<keyword evidence="4 7" id="KW-0863">Zinc-finger</keyword>
<dbReference type="PROSITE" id="PS50157">
    <property type="entry name" value="ZINC_FINGER_C2H2_2"/>
    <property type="match status" value="1"/>
</dbReference>
<evidence type="ECO:0000256" key="8">
    <source>
        <dbReference type="SAM" id="MobiDB-lite"/>
    </source>
</evidence>
<feature type="compositionally biased region" description="Low complexity" evidence="8">
    <location>
        <begin position="7"/>
        <end position="19"/>
    </location>
</feature>
<dbReference type="PANTHER" id="PTHR24394">
    <property type="entry name" value="ZINC FINGER PROTEIN"/>
    <property type="match status" value="1"/>
</dbReference>
<evidence type="ECO:0000256" key="1">
    <source>
        <dbReference type="ARBA" id="ARBA00004123"/>
    </source>
</evidence>
<comment type="subcellular location">
    <subcellularLocation>
        <location evidence="1">Nucleus</location>
    </subcellularLocation>
</comment>
<dbReference type="SUPFAM" id="SSF57667">
    <property type="entry name" value="beta-beta-alpha zinc fingers"/>
    <property type="match status" value="1"/>
</dbReference>
<dbReference type="Gene3D" id="3.30.160.60">
    <property type="entry name" value="Classic Zinc Finger"/>
    <property type="match status" value="2"/>
</dbReference>
<keyword evidence="5" id="KW-0862">Zinc</keyword>
<dbReference type="PROSITE" id="PS00028">
    <property type="entry name" value="ZINC_FINGER_C2H2_1"/>
    <property type="match status" value="1"/>
</dbReference>
<dbReference type="AlphaFoldDB" id="A0A0K8RL01"/>
<keyword evidence="6" id="KW-0539">Nucleus</keyword>
<feature type="region of interest" description="Disordered" evidence="8">
    <location>
        <begin position="1"/>
        <end position="38"/>
    </location>
</feature>
<name>A0A0K8RL01_IXORI</name>
<dbReference type="GO" id="GO:0008270">
    <property type="term" value="F:zinc ion binding"/>
    <property type="evidence" value="ECO:0007669"/>
    <property type="project" value="UniProtKB-KW"/>
</dbReference>
<keyword evidence="2" id="KW-0479">Metal-binding</keyword>
<accession>A0A0K8RL01</accession>
<evidence type="ECO:0000256" key="5">
    <source>
        <dbReference type="ARBA" id="ARBA00022833"/>
    </source>
</evidence>
<reference evidence="10" key="1">
    <citation type="submission" date="2012-12" db="EMBL/GenBank/DDBJ databases">
        <title>Identification and characterization of a phenylalanine ammonia-lyase gene family in Isatis indigotica Fort.</title>
        <authorList>
            <person name="Liu Q."/>
            <person name="Chen J."/>
            <person name="Zhou X."/>
            <person name="Di P."/>
            <person name="Xiao Y."/>
            <person name="Xuan H."/>
            <person name="Zhang L."/>
            <person name="Chen W."/>
        </authorList>
    </citation>
    <scope>NUCLEOTIDE SEQUENCE</scope>
    <source>
        <tissue evidence="10">Salivary gland</tissue>
    </source>
</reference>
<dbReference type="InterPro" id="IPR013087">
    <property type="entry name" value="Znf_C2H2_type"/>
</dbReference>